<dbReference type="InterPro" id="IPR017853">
    <property type="entry name" value="GH"/>
</dbReference>
<dbReference type="Gene3D" id="3.20.20.80">
    <property type="entry name" value="Glycosidases"/>
    <property type="match status" value="1"/>
</dbReference>
<comment type="caution">
    <text evidence="3">The sequence shown here is derived from an EMBL/GenBank/DDBJ whole genome shotgun (WGS) entry which is preliminary data.</text>
</comment>
<accession>A0A7V4U0L4</accession>
<dbReference type="InterPro" id="IPR026444">
    <property type="entry name" value="Secre_tail"/>
</dbReference>
<dbReference type="Proteomes" id="UP000885779">
    <property type="component" value="Unassembled WGS sequence"/>
</dbReference>
<evidence type="ECO:0000256" key="1">
    <source>
        <dbReference type="SAM" id="MobiDB-lite"/>
    </source>
</evidence>
<sequence>MKLLTTLVLIILIWSAMAGAQKHSIELLSPDEADNSVAPLLGVISGPDPNCPENGENVPDVSRQYQEIGVMFVRNNDYYDDRLDMERMFQCDTMTYPSWRCDPEDPANLHFDGSDEQFRSYLDGGFIPFFRLGGEYESCRRTHDYKGPQDSLEEANWIKAALKVVGHYNNFDGQNNVLKYLNIWTEFPGPHFWSRSDKAFYIFWATAFDSIKKHFPDLLVGGPGFVPKATLDILNGELNSVPVEFLTELYNRNLKPDWIGWHYWNNDPSQYILAAEQFRDLLNGEGDFSSLPWAGSGYFDGVKQYVDAYGTSVVENINGEMVAYDKVTKDSIYNKQKGAAILTGQWIALQYTDVELACYYRGSPQGTSGPDEDPTDPKSRISGPSLFYGDPDGTPKPSAYAFGLWSKVYRDFPQLLQSPVMSQNSEGRQLWILGAKNEKNYAVLLSNLESVPQQYTLIVESKAVNLQNFDKVDIYEVTNTNDGRTPSEWSGRDFIIPAHTVQLLVLTPKTVGLEEAEIAQPAAFKVRAVSVISDGVLKATVESPAPSNASLAIFNVLGQRIYVRPSIPLRKGEQQLRITLPQLSRGMYFARLQNGFGTRHWKFLIGW</sequence>
<evidence type="ECO:0000256" key="2">
    <source>
        <dbReference type="SAM" id="SignalP"/>
    </source>
</evidence>
<keyword evidence="2" id="KW-0732">Signal</keyword>
<name>A0A7V4U0L4_CALAY</name>
<protein>
    <submittedName>
        <fullName evidence="3">T9SS type A sorting domain-containing protein</fullName>
    </submittedName>
</protein>
<feature type="region of interest" description="Disordered" evidence="1">
    <location>
        <begin position="363"/>
        <end position="394"/>
    </location>
</feature>
<feature type="signal peptide" evidence="2">
    <location>
        <begin position="1"/>
        <end position="18"/>
    </location>
</feature>
<dbReference type="AlphaFoldDB" id="A0A7V4U0L4"/>
<reference evidence="3" key="1">
    <citation type="journal article" date="2020" name="mSystems">
        <title>Genome- and Community-Level Interaction Insights into Carbon Utilization and Element Cycling Functions of Hydrothermarchaeota in Hydrothermal Sediment.</title>
        <authorList>
            <person name="Zhou Z."/>
            <person name="Liu Y."/>
            <person name="Xu W."/>
            <person name="Pan J."/>
            <person name="Luo Z.H."/>
            <person name="Li M."/>
        </authorList>
    </citation>
    <scope>NUCLEOTIDE SEQUENCE [LARGE SCALE GENOMIC DNA]</scope>
    <source>
        <strain evidence="3">HyVt-577</strain>
    </source>
</reference>
<evidence type="ECO:0000313" key="3">
    <source>
        <dbReference type="EMBL" id="HGY55810.1"/>
    </source>
</evidence>
<gene>
    <name evidence="3" type="ORF">ENK44_08920</name>
</gene>
<dbReference type="EMBL" id="DRQG01000084">
    <property type="protein sequence ID" value="HGY55810.1"/>
    <property type="molecule type" value="Genomic_DNA"/>
</dbReference>
<dbReference type="SUPFAM" id="SSF51445">
    <property type="entry name" value="(Trans)glycosidases"/>
    <property type="match status" value="1"/>
</dbReference>
<feature type="chain" id="PRO_5030842335" evidence="2">
    <location>
        <begin position="19"/>
        <end position="607"/>
    </location>
</feature>
<dbReference type="NCBIfam" id="TIGR04183">
    <property type="entry name" value="Por_Secre_tail"/>
    <property type="match status" value="1"/>
</dbReference>
<organism evidence="3">
    <name type="scientific">Caldithrix abyssi</name>
    <dbReference type="NCBI Taxonomy" id="187145"/>
    <lineage>
        <taxon>Bacteria</taxon>
        <taxon>Pseudomonadati</taxon>
        <taxon>Calditrichota</taxon>
        <taxon>Calditrichia</taxon>
        <taxon>Calditrichales</taxon>
        <taxon>Calditrichaceae</taxon>
        <taxon>Caldithrix</taxon>
    </lineage>
</organism>
<proteinExistence type="predicted"/>